<organism evidence="1 2">
    <name type="scientific">Staphylotrichum tortipilum</name>
    <dbReference type="NCBI Taxonomy" id="2831512"/>
    <lineage>
        <taxon>Eukaryota</taxon>
        <taxon>Fungi</taxon>
        <taxon>Dikarya</taxon>
        <taxon>Ascomycota</taxon>
        <taxon>Pezizomycotina</taxon>
        <taxon>Sordariomycetes</taxon>
        <taxon>Sordariomycetidae</taxon>
        <taxon>Sordariales</taxon>
        <taxon>Chaetomiaceae</taxon>
        <taxon>Staphylotrichum</taxon>
    </lineage>
</organism>
<accession>A0AAN6MEN4</accession>
<protein>
    <submittedName>
        <fullName evidence="1">Uncharacterized protein</fullName>
    </submittedName>
</protein>
<name>A0AAN6MEN4_9PEZI</name>
<gene>
    <name evidence="1" type="ORF">C8A05DRAFT_18400</name>
</gene>
<dbReference type="AlphaFoldDB" id="A0AAN6MEN4"/>
<reference evidence="1" key="1">
    <citation type="journal article" date="2023" name="Mol. Phylogenet. Evol.">
        <title>Genome-scale phylogeny and comparative genomics of the fungal order Sordariales.</title>
        <authorList>
            <person name="Hensen N."/>
            <person name="Bonometti L."/>
            <person name="Westerberg I."/>
            <person name="Brannstrom I.O."/>
            <person name="Guillou S."/>
            <person name="Cros-Aarteil S."/>
            <person name="Calhoun S."/>
            <person name="Haridas S."/>
            <person name="Kuo A."/>
            <person name="Mondo S."/>
            <person name="Pangilinan J."/>
            <person name="Riley R."/>
            <person name="LaButti K."/>
            <person name="Andreopoulos B."/>
            <person name="Lipzen A."/>
            <person name="Chen C."/>
            <person name="Yan M."/>
            <person name="Daum C."/>
            <person name="Ng V."/>
            <person name="Clum A."/>
            <person name="Steindorff A."/>
            <person name="Ohm R.A."/>
            <person name="Martin F."/>
            <person name="Silar P."/>
            <person name="Natvig D.O."/>
            <person name="Lalanne C."/>
            <person name="Gautier V."/>
            <person name="Ament-Velasquez S.L."/>
            <person name="Kruys A."/>
            <person name="Hutchinson M.I."/>
            <person name="Powell A.J."/>
            <person name="Barry K."/>
            <person name="Miller A.N."/>
            <person name="Grigoriev I.V."/>
            <person name="Debuchy R."/>
            <person name="Gladieux P."/>
            <person name="Hiltunen Thoren M."/>
            <person name="Johannesson H."/>
        </authorList>
    </citation>
    <scope>NUCLEOTIDE SEQUENCE</scope>
    <source>
        <strain evidence="1">CBS 103.79</strain>
    </source>
</reference>
<reference evidence="1" key="2">
    <citation type="submission" date="2023-05" db="EMBL/GenBank/DDBJ databases">
        <authorList>
            <consortium name="Lawrence Berkeley National Laboratory"/>
            <person name="Steindorff A."/>
            <person name="Hensen N."/>
            <person name="Bonometti L."/>
            <person name="Westerberg I."/>
            <person name="Brannstrom I.O."/>
            <person name="Guillou S."/>
            <person name="Cros-Aarteil S."/>
            <person name="Calhoun S."/>
            <person name="Haridas S."/>
            <person name="Kuo A."/>
            <person name="Mondo S."/>
            <person name="Pangilinan J."/>
            <person name="Riley R."/>
            <person name="Labutti K."/>
            <person name="Andreopoulos B."/>
            <person name="Lipzen A."/>
            <person name="Chen C."/>
            <person name="Yanf M."/>
            <person name="Daum C."/>
            <person name="Ng V."/>
            <person name="Clum A."/>
            <person name="Ohm R."/>
            <person name="Martin F."/>
            <person name="Silar P."/>
            <person name="Natvig D."/>
            <person name="Lalanne C."/>
            <person name="Gautier V."/>
            <person name="Ament-Velasquez S.L."/>
            <person name="Kruys A."/>
            <person name="Hutchinson M.I."/>
            <person name="Powell A.J."/>
            <person name="Barry K."/>
            <person name="Miller A.N."/>
            <person name="Grigoriev I.V."/>
            <person name="Debuchy R."/>
            <person name="Gladieux P."/>
            <person name="Thoren M.H."/>
            <person name="Johannesson H."/>
        </authorList>
    </citation>
    <scope>NUCLEOTIDE SEQUENCE</scope>
    <source>
        <strain evidence="1">CBS 103.79</strain>
    </source>
</reference>
<dbReference type="Proteomes" id="UP001303889">
    <property type="component" value="Unassembled WGS sequence"/>
</dbReference>
<dbReference type="EMBL" id="MU855830">
    <property type="protein sequence ID" value="KAK3899124.1"/>
    <property type="molecule type" value="Genomic_DNA"/>
</dbReference>
<evidence type="ECO:0000313" key="2">
    <source>
        <dbReference type="Proteomes" id="UP001303889"/>
    </source>
</evidence>
<sequence>GRRCETVFARAIAAMSVVTAITGLTAANAWNLVGWTLGAVFLGADPHSSPAEVTWGCYKPIIDEADTGDDDGAPARPITFAELAAHPEVRRVSVSAEDTVSPSTGNLPDVEVENRAGHRFLLRGVVLPWGAAAYHAERIL</sequence>
<evidence type="ECO:0000313" key="1">
    <source>
        <dbReference type="EMBL" id="KAK3899124.1"/>
    </source>
</evidence>
<feature type="non-terminal residue" evidence="1">
    <location>
        <position position="1"/>
    </location>
</feature>
<keyword evidence="2" id="KW-1185">Reference proteome</keyword>
<comment type="caution">
    <text evidence="1">The sequence shown here is derived from an EMBL/GenBank/DDBJ whole genome shotgun (WGS) entry which is preliminary data.</text>
</comment>
<proteinExistence type="predicted"/>